<sequence length="118" mass="13231">MLSIFKRCVQLFVSICLVVTLGGCGGPSEGVVKESLAAFFQSPGAEDFMELEDFTSEECELTQNEKSSKGLEERWVVRFTLVAEFNGKRQVDDSIKGAIMERTKEGDWYINPFKIFGC</sequence>
<dbReference type="Proteomes" id="UP001428290">
    <property type="component" value="Unassembled WGS sequence"/>
</dbReference>
<evidence type="ECO:0000313" key="2">
    <source>
        <dbReference type="Proteomes" id="UP001428290"/>
    </source>
</evidence>
<reference evidence="1 2" key="1">
    <citation type="submission" date="2024-02" db="EMBL/GenBank/DDBJ databases">
        <title>Herpetosiphon gulosus NBRC 112829.</title>
        <authorList>
            <person name="Ichikawa N."/>
            <person name="Katano-Makiyama Y."/>
            <person name="Hidaka K."/>
        </authorList>
    </citation>
    <scope>NUCLEOTIDE SEQUENCE [LARGE SCALE GENOMIC DNA]</scope>
    <source>
        <strain evidence="1 2">NBRC 112829</strain>
    </source>
</reference>
<gene>
    <name evidence="1" type="ORF">Hgul01_02965</name>
</gene>
<proteinExistence type="predicted"/>
<dbReference type="RefSeq" id="WP_345722771.1">
    <property type="nucleotide sequence ID" value="NZ_BAABRU010000010.1"/>
</dbReference>
<evidence type="ECO:0008006" key="3">
    <source>
        <dbReference type="Google" id="ProtNLM"/>
    </source>
</evidence>
<evidence type="ECO:0000313" key="1">
    <source>
        <dbReference type="EMBL" id="GAA5529159.1"/>
    </source>
</evidence>
<comment type="caution">
    <text evidence="1">The sequence shown here is derived from an EMBL/GenBank/DDBJ whole genome shotgun (WGS) entry which is preliminary data.</text>
</comment>
<protein>
    <recommendedName>
        <fullName evidence="3">Lipoprotein</fullName>
    </recommendedName>
</protein>
<dbReference type="EMBL" id="BAABRU010000010">
    <property type="protein sequence ID" value="GAA5529159.1"/>
    <property type="molecule type" value="Genomic_DNA"/>
</dbReference>
<keyword evidence="2" id="KW-1185">Reference proteome</keyword>
<organism evidence="1 2">
    <name type="scientific">Herpetosiphon gulosus</name>
    <dbReference type="NCBI Taxonomy" id="1973496"/>
    <lineage>
        <taxon>Bacteria</taxon>
        <taxon>Bacillati</taxon>
        <taxon>Chloroflexota</taxon>
        <taxon>Chloroflexia</taxon>
        <taxon>Herpetosiphonales</taxon>
        <taxon>Herpetosiphonaceae</taxon>
        <taxon>Herpetosiphon</taxon>
    </lineage>
</organism>
<accession>A0ABP9X1G0</accession>
<dbReference type="PROSITE" id="PS51257">
    <property type="entry name" value="PROKAR_LIPOPROTEIN"/>
    <property type="match status" value="1"/>
</dbReference>
<name>A0ABP9X1G0_9CHLR</name>